<dbReference type="AlphaFoldDB" id="M2XVG9"/>
<dbReference type="Pfam" id="PF00817">
    <property type="entry name" value="IMS"/>
    <property type="match status" value="1"/>
</dbReference>
<evidence type="ECO:0000313" key="3">
    <source>
        <dbReference type="EMBL" id="EME27389.1"/>
    </source>
</evidence>
<dbReference type="eggNOG" id="KOG2095">
    <property type="taxonomic scope" value="Eukaryota"/>
</dbReference>
<dbReference type="Gramene" id="EME27389">
    <property type="protein sequence ID" value="EME27389"/>
    <property type="gene ID" value="Gasu_49870"/>
</dbReference>
<protein>
    <submittedName>
        <fullName evidence="3">DNA polymerase iota subunit</fullName>
        <ecNumber evidence="3">2.7.7.7</ecNumber>
    </submittedName>
</protein>
<dbReference type="EMBL" id="KB454532">
    <property type="protein sequence ID" value="EME27389.1"/>
    <property type="molecule type" value="Genomic_DNA"/>
</dbReference>
<reference evidence="4" key="1">
    <citation type="journal article" date="2013" name="Science">
        <title>Gene transfer from bacteria and archaea facilitated evolution of an extremophilic eukaryote.</title>
        <authorList>
            <person name="Schonknecht G."/>
            <person name="Chen W.H."/>
            <person name="Ternes C.M."/>
            <person name="Barbier G.G."/>
            <person name="Shrestha R.P."/>
            <person name="Stanke M."/>
            <person name="Brautigam A."/>
            <person name="Baker B.J."/>
            <person name="Banfield J.F."/>
            <person name="Garavito R.M."/>
            <person name="Carr K."/>
            <person name="Wilkerson C."/>
            <person name="Rensing S.A."/>
            <person name="Gagneul D."/>
            <person name="Dickenson N.E."/>
            <person name="Oesterhelt C."/>
            <person name="Lercher M.J."/>
            <person name="Weber A.P."/>
        </authorList>
    </citation>
    <scope>NUCLEOTIDE SEQUENCE [LARGE SCALE GENOMIC DNA]</scope>
    <source>
        <strain evidence="4">074W</strain>
    </source>
</reference>
<keyword evidence="3" id="KW-0808">Transferase</keyword>
<dbReference type="GO" id="GO:0019985">
    <property type="term" value="P:translesion synthesis"/>
    <property type="evidence" value="ECO:0007669"/>
    <property type="project" value="TreeGrafter"/>
</dbReference>
<dbReference type="GO" id="GO:0003684">
    <property type="term" value="F:damaged DNA binding"/>
    <property type="evidence" value="ECO:0007669"/>
    <property type="project" value="InterPro"/>
</dbReference>
<dbReference type="PROSITE" id="PS50173">
    <property type="entry name" value="UMUC"/>
    <property type="match status" value="1"/>
</dbReference>
<dbReference type="InterPro" id="IPR053848">
    <property type="entry name" value="IMS_HHH_1"/>
</dbReference>
<dbReference type="GO" id="GO:0006281">
    <property type="term" value="P:DNA repair"/>
    <property type="evidence" value="ECO:0007669"/>
    <property type="project" value="InterPro"/>
</dbReference>
<dbReference type="Proteomes" id="UP000030680">
    <property type="component" value="Unassembled WGS sequence"/>
</dbReference>
<dbReference type="Gene3D" id="1.10.150.20">
    <property type="entry name" value="5' to 3' exonuclease, C-terminal subdomain"/>
    <property type="match status" value="1"/>
</dbReference>
<keyword evidence="1" id="KW-0237">DNA synthesis</keyword>
<dbReference type="Pfam" id="PF21999">
    <property type="entry name" value="IMS_HHH_1"/>
    <property type="match status" value="1"/>
</dbReference>
<dbReference type="RefSeq" id="XP_005703909.1">
    <property type="nucleotide sequence ID" value="XM_005703852.1"/>
</dbReference>
<dbReference type="OrthoDB" id="3694at2759"/>
<dbReference type="OMA" id="CKQVAVH"/>
<keyword evidence="3" id="KW-0548">Nucleotidyltransferase</keyword>
<dbReference type="PANTHER" id="PTHR46404:SF1">
    <property type="entry name" value="DNA POLYMERASE IOTA"/>
    <property type="match status" value="1"/>
</dbReference>
<dbReference type="Gene3D" id="3.30.70.270">
    <property type="match status" value="1"/>
</dbReference>
<evidence type="ECO:0000259" key="2">
    <source>
        <dbReference type="PROSITE" id="PS50173"/>
    </source>
</evidence>
<name>M2XVG9_GALSU</name>
<dbReference type="Gene3D" id="3.30.1490.100">
    <property type="entry name" value="DNA polymerase, Y-family, little finger domain"/>
    <property type="match status" value="1"/>
</dbReference>
<dbReference type="STRING" id="130081.M2XVG9"/>
<dbReference type="GeneID" id="17086340"/>
<dbReference type="KEGG" id="gsl:Gasu_49870"/>
<dbReference type="EC" id="2.7.7.7" evidence="3"/>
<dbReference type="InterPro" id="IPR036775">
    <property type="entry name" value="DNA_pol_Y-fam_lit_finger_sf"/>
</dbReference>
<feature type="domain" description="UmuC" evidence="2">
    <location>
        <begin position="16"/>
        <end position="231"/>
    </location>
</feature>
<evidence type="ECO:0000313" key="4">
    <source>
        <dbReference type="Proteomes" id="UP000030680"/>
    </source>
</evidence>
<dbReference type="PANTHER" id="PTHR46404">
    <property type="entry name" value="DNA POLYMERASE IOTA"/>
    <property type="match status" value="1"/>
</dbReference>
<dbReference type="GO" id="GO:0003887">
    <property type="term" value="F:DNA-directed DNA polymerase activity"/>
    <property type="evidence" value="ECO:0007669"/>
    <property type="project" value="UniProtKB-EC"/>
</dbReference>
<keyword evidence="4" id="KW-1185">Reference proteome</keyword>
<evidence type="ECO:0000256" key="1">
    <source>
        <dbReference type="ARBA" id="ARBA00022634"/>
    </source>
</evidence>
<dbReference type="InterPro" id="IPR043502">
    <property type="entry name" value="DNA/RNA_pol_sf"/>
</dbReference>
<dbReference type="Gene3D" id="3.40.1170.60">
    <property type="match status" value="1"/>
</dbReference>
<organism evidence="3 4">
    <name type="scientific">Galdieria sulphuraria</name>
    <name type="common">Red alga</name>
    <dbReference type="NCBI Taxonomy" id="130081"/>
    <lineage>
        <taxon>Eukaryota</taxon>
        <taxon>Rhodophyta</taxon>
        <taxon>Bangiophyceae</taxon>
        <taxon>Galdieriales</taxon>
        <taxon>Galdieriaceae</taxon>
        <taxon>Galdieria</taxon>
    </lineage>
</organism>
<proteinExistence type="predicted"/>
<sequence length="525" mass="59111">MSTVVHSANFSAFKTIIALDMDYFYCQVELRKRPDIDRNRPVGAFQRNLVVTCNYPARAAGVKKLMLVKDAYDLCPDLILLDASDLKDYRIACSEIISLIKDTFGVVAVENLGLDEFFIDVTKILCDREEEYSCETSIKGFCWPVEERDSCICFEKEEAKPFVAASHLCFEIRETIKSKLQLTCSGGLSNSKLLSKLAASIHKPDEQTVILPQCVESYLSNLNLRKLPGIGSATYQSLVDHFLVSTCEQLRCIPVERLVEVFGSRLGIRLFNICRGIDEESVHDTSLVKSISCEERFSKTERWSEVERYLGIVVERLLDRLVEHATVFAGRYGRLLIISYLRSSSTRRESISCNVPFDVIRLCTLCNSIKSPSNDYCDKFSNLRRSALKQLEGRCFDLLRERLGSDFVVCLVSVGVGNFVTLNDEEPTSRPNSIVSFFQRRAPNSTCSYKVSEASSPEAIKCCICDALLNANMSNEDINRHIDKCLSMKSFNINKTQNALDGFIKSRKRKASSSSSYPLDGTETS</sequence>
<dbReference type="InterPro" id="IPR043128">
    <property type="entry name" value="Rev_trsase/Diguanyl_cyclase"/>
</dbReference>
<gene>
    <name evidence="3" type="ORF">Gasu_49870</name>
</gene>
<accession>M2XVG9</accession>
<dbReference type="SUPFAM" id="SSF56672">
    <property type="entry name" value="DNA/RNA polymerases"/>
    <property type="match status" value="1"/>
</dbReference>
<dbReference type="InterPro" id="IPR001126">
    <property type="entry name" value="UmuC"/>
</dbReference>